<dbReference type="PROSITE" id="PS50949">
    <property type="entry name" value="HTH_GNTR"/>
    <property type="match status" value="1"/>
</dbReference>
<dbReference type="SUPFAM" id="SSF48008">
    <property type="entry name" value="GntR ligand-binding domain-like"/>
    <property type="match status" value="1"/>
</dbReference>
<dbReference type="Pfam" id="PF00392">
    <property type="entry name" value="GntR"/>
    <property type="match status" value="1"/>
</dbReference>
<dbReference type="OrthoDB" id="9788098at2"/>
<dbReference type="AlphaFoldDB" id="A0A4R3LUR1"/>
<dbReference type="Gene3D" id="1.20.120.530">
    <property type="entry name" value="GntR ligand-binding domain-like"/>
    <property type="match status" value="1"/>
</dbReference>
<evidence type="ECO:0000256" key="2">
    <source>
        <dbReference type="ARBA" id="ARBA00023125"/>
    </source>
</evidence>
<keyword evidence="1" id="KW-0805">Transcription regulation</keyword>
<dbReference type="InterPro" id="IPR036390">
    <property type="entry name" value="WH_DNA-bd_sf"/>
</dbReference>
<dbReference type="Pfam" id="PF07729">
    <property type="entry name" value="FCD"/>
    <property type="match status" value="1"/>
</dbReference>
<dbReference type="Proteomes" id="UP000294664">
    <property type="component" value="Unassembled WGS sequence"/>
</dbReference>
<dbReference type="RefSeq" id="WP_132031903.1">
    <property type="nucleotide sequence ID" value="NZ_SMAI01000007.1"/>
</dbReference>
<organism evidence="5 6">
    <name type="scientific">Aquabacter spiritensis</name>
    <dbReference type="NCBI Taxonomy" id="933073"/>
    <lineage>
        <taxon>Bacteria</taxon>
        <taxon>Pseudomonadati</taxon>
        <taxon>Pseudomonadota</taxon>
        <taxon>Alphaproteobacteria</taxon>
        <taxon>Hyphomicrobiales</taxon>
        <taxon>Xanthobacteraceae</taxon>
        <taxon>Aquabacter</taxon>
    </lineage>
</organism>
<keyword evidence="3" id="KW-0804">Transcription</keyword>
<dbReference type="SMART" id="SM00345">
    <property type="entry name" value="HTH_GNTR"/>
    <property type="match status" value="1"/>
</dbReference>
<evidence type="ECO:0000259" key="4">
    <source>
        <dbReference type="PROSITE" id="PS50949"/>
    </source>
</evidence>
<proteinExistence type="predicted"/>
<protein>
    <submittedName>
        <fullName evidence="5">GntR family transcriptional regulator</fullName>
    </submittedName>
</protein>
<evidence type="ECO:0000256" key="3">
    <source>
        <dbReference type="ARBA" id="ARBA00023163"/>
    </source>
</evidence>
<gene>
    <name evidence="5" type="ORF">EDC64_107157</name>
</gene>
<dbReference type="InterPro" id="IPR008920">
    <property type="entry name" value="TF_FadR/GntR_C"/>
</dbReference>
<dbReference type="GO" id="GO:0003700">
    <property type="term" value="F:DNA-binding transcription factor activity"/>
    <property type="evidence" value="ECO:0007669"/>
    <property type="project" value="InterPro"/>
</dbReference>
<evidence type="ECO:0000313" key="5">
    <source>
        <dbReference type="EMBL" id="TCT04340.1"/>
    </source>
</evidence>
<dbReference type="SMART" id="SM00895">
    <property type="entry name" value="FCD"/>
    <property type="match status" value="1"/>
</dbReference>
<dbReference type="EMBL" id="SMAI01000007">
    <property type="protein sequence ID" value="TCT04340.1"/>
    <property type="molecule type" value="Genomic_DNA"/>
</dbReference>
<dbReference type="InterPro" id="IPR036388">
    <property type="entry name" value="WH-like_DNA-bd_sf"/>
</dbReference>
<name>A0A4R3LUR1_9HYPH</name>
<dbReference type="InterPro" id="IPR011711">
    <property type="entry name" value="GntR_C"/>
</dbReference>
<dbReference type="SUPFAM" id="SSF46785">
    <property type="entry name" value="Winged helix' DNA-binding domain"/>
    <property type="match status" value="1"/>
</dbReference>
<dbReference type="PANTHER" id="PTHR43537">
    <property type="entry name" value="TRANSCRIPTIONAL REGULATOR, GNTR FAMILY"/>
    <property type="match status" value="1"/>
</dbReference>
<feature type="domain" description="HTH gntR-type" evidence="4">
    <location>
        <begin position="7"/>
        <end position="74"/>
    </location>
</feature>
<evidence type="ECO:0000256" key="1">
    <source>
        <dbReference type="ARBA" id="ARBA00023015"/>
    </source>
</evidence>
<sequence>MTPATSQKLIDEIATSIRTKIVSGAYAPGQRLKQEMLAEEFGVSRTPIREALSRLQAQGLVAQEQRRSAVVSTPSPRDIAETFQIRAELEGLAAGLAARWISDEALDRLRASHDRFIRVIDTLRAAQKGAKPRRPAARRKDGPLEWAAMNAEFHDLIAAASSNRNLERMIAEMRAGYTGAAVATAVIAMDLTRLEGLARHHGAILAALEKRDAARARRLMIEHVLEAASYVVTWFENKAH</sequence>
<accession>A0A4R3LUR1</accession>
<dbReference type="PANTHER" id="PTHR43537:SF24">
    <property type="entry name" value="GLUCONATE OPERON TRANSCRIPTIONAL REPRESSOR"/>
    <property type="match status" value="1"/>
</dbReference>
<comment type="caution">
    <text evidence="5">The sequence shown here is derived from an EMBL/GenBank/DDBJ whole genome shotgun (WGS) entry which is preliminary data.</text>
</comment>
<evidence type="ECO:0000313" key="6">
    <source>
        <dbReference type="Proteomes" id="UP000294664"/>
    </source>
</evidence>
<dbReference type="InterPro" id="IPR000524">
    <property type="entry name" value="Tscrpt_reg_HTH_GntR"/>
</dbReference>
<keyword evidence="2" id="KW-0238">DNA-binding</keyword>
<dbReference type="CDD" id="cd07377">
    <property type="entry name" value="WHTH_GntR"/>
    <property type="match status" value="1"/>
</dbReference>
<dbReference type="GO" id="GO:0003677">
    <property type="term" value="F:DNA binding"/>
    <property type="evidence" value="ECO:0007669"/>
    <property type="project" value="UniProtKB-KW"/>
</dbReference>
<dbReference type="PRINTS" id="PR00035">
    <property type="entry name" value="HTHGNTR"/>
</dbReference>
<reference evidence="5 6" key="1">
    <citation type="submission" date="2019-03" db="EMBL/GenBank/DDBJ databases">
        <title>Genomic Encyclopedia of Type Strains, Phase IV (KMG-IV): sequencing the most valuable type-strain genomes for metagenomic binning, comparative biology and taxonomic classification.</title>
        <authorList>
            <person name="Goeker M."/>
        </authorList>
    </citation>
    <scope>NUCLEOTIDE SEQUENCE [LARGE SCALE GENOMIC DNA]</scope>
    <source>
        <strain evidence="5 6">DSM 9035</strain>
    </source>
</reference>
<dbReference type="Gene3D" id="1.10.10.10">
    <property type="entry name" value="Winged helix-like DNA-binding domain superfamily/Winged helix DNA-binding domain"/>
    <property type="match status" value="1"/>
</dbReference>
<keyword evidence="6" id="KW-1185">Reference proteome</keyword>